<organism evidence="3 4">
    <name type="scientific">Streptomyces violaceus</name>
    <name type="common">Streptomyces venezuelae</name>
    <dbReference type="NCBI Taxonomy" id="1936"/>
    <lineage>
        <taxon>Bacteria</taxon>
        <taxon>Bacillati</taxon>
        <taxon>Actinomycetota</taxon>
        <taxon>Actinomycetes</taxon>
        <taxon>Kitasatosporales</taxon>
        <taxon>Streptomycetaceae</taxon>
        <taxon>Streptomyces</taxon>
    </lineage>
</organism>
<evidence type="ECO:0000256" key="1">
    <source>
        <dbReference type="SAM" id="MobiDB-lite"/>
    </source>
</evidence>
<name>A0ABY9UH30_STRVL</name>
<keyword evidence="4" id="KW-1185">Reference proteome</keyword>
<reference evidence="3 4" key="1">
    <citation type="submission" date="2023-09" db="EMBL/GenBank/DDBJ databases">
        <title>The genome sequence of Streptomyces anthocyanicus.</title>
        <authorList>
            <person name="Mo P."/>
        </authorList>
    </citation>
    <scope>NUCLEOTIDE SEQUENCE [LARGE SCALE GENOMIC DNA]</scope>
    <source>
        <strain evidence="3 4">JCM 4387</strain>
    </source>
</reference>
<sequence>MTQYAELLLDDSTVIRLELSPVGGPQAEGQESDPGVYGEDGEYEELPDGIQGSEPIGRLRDAARVLVGGTVRGVLSPLGPLLREVHATVTSVDDPPQEFSVEFGLQLGQDLKLGIVGVNSASSLKVSATWRPVPDTLV</sequence>
<dbReference type="EMBL" id="CP134213">
    <property type="protein sequence ID" value="WND19551.1"/>
    <property type="molecule type" value="Genomic_DNA"/>
</dbReference>
<evidence type="ECO:0000259" key="2">
    <source>
        <dbReference type="Pfam" id="PF19493"/>
    </source>
</evidence>
<evidence type="ECO:0000313" key="4">
    <source>
        <dbReference type="Proteomes" id="UP001249394"/>
    </source>
</evidence>
<feature type="domain" description="Trypsin-co-occurring" evidence="2">
    <location>
        <begin position="37"/>
        <end position="131"/>
    </location>
</feature>
<protein>
    <submittedName>
        <fullName evidence="3">CU044_2847 family protein</fullName>
    </submittedName>
</protein>
<accession>A0ABY9UH30</accession>
<dbReference type="InterPro" id="IPR045794">
    <property type="entry name" value="Trypco1"/>
</dbReference>
<feature type="region of interest" description="Disordered" evidence="1">
    <location>
        <begin position="20"/>
        <end position="55"/>
    </location>
</feature>
<proteinExistence type="predicted"/>
<evidence type="ECO:0000313" key="3">
    <source>
        <dbReference type="EMBL" id="WND19551.1"/>
    </source>
</evidence>
<dbReference type="Proteomes" id="UP001249394">
    <property type="component" value="Chromosome"/>
</dbReference>
<gene>
    <name evidence="3" type="ORF">RI060_20320</name>
</gene>
<dbReference type="NCBIfam" id="NF041216">
    <property type="entry name" value="CU044_2847_fam"/>
    <property type="match status" value="1"/>
</dbReference>
<dbReference type="Pfam" id="PF19493">
    <property type="entry name" value="Trypco1"/>
    <property type="match status" value="1"/>
</dbReference>